<feature type="compositionally biased region" description="Low complexity" evidence="1">
    <location>
        <begin position="358"/>
        <end position="368"/>
    </location>
</feature>
<feature type="compositionally biased region" description="Acidic residues" evidence="1">
    <location>
        <begin position="369"/>
        <end position="379"/>
    </location>
</feature>
<feature type="compositionally biased region" description="Low complexity" evidence="1">
    <location>
        <begin position="15"/>
        <end position="31"/>
    </location>
</feature>
<evidence type="ECO:0000313" key="2">
    <source>
        <dbReference type="EMBL" id="KAK7734932.1"/>
    </source>
</evidence>
<gene>
    <name evidence="2" type="ORF">SLS53_007709</name>
</gene>
<organism evidence="2 3">
    <name type="scientific">Cytospora paraplurivora</name>
    <dbReference type="NCBI Taxonomy" id="2898453"/>
    <lineage>
        <taxon>Eukaryota</taxon>
        <taxon>Fungi</taxon>
        <taxon>Dikarya</taxon>
        <taxon>Ascomycota</taxon>
        <taxon>Pezizomycotina</taxon>
        <taxon>Sordariomycetes</taxon>
        <taxon>Sordariomycetidae</taxon>
        <taxon>Diaporthales</taxon>
        <taxon>Cytosporaceae</taxon>
        <taxon>Cytospora</taxon>
    </lineage>
</organism>
<dbReference type="InterPro" id="IPR036322">
    <property type="entry name" value="WD40_repeat_dom_sf"/>
</dbReference>
<sequence>MKGNVTSEGVEPDISSLRDPSLSPGSSSSESISDDDETEQDTKARDSAKKSSFYKSAQCYNLISPQTEAYLPVHSLVWPASHTSFFVGSTNLIAQFDLQRIGEGPKQRVHTIPSKRHISKGNGVGMRGTVSALSMQNENYVPTGLLAAGTWTRWVGLYDFARGGERTATWSIAEAAGSVVVDDPPPDSGQSPVPRQRHNSRGLLPIRGIGGEGINQTAWSPDGRYLLINERQSTGVLIYDVRVTNKLLGVLAGRDALTHQRLDLAVYPGSEDTGGFEVWAGTRDGTVKVWQDVGNTEGCQWPSWDFQTEVGDSVDNDHEEGSVGWPVGSVALHASGSVAATCTGCWTVLDGDDGGGAASSSSSSSSESSSDDDSEDDEMSGASLSSASSVNDRSLWRPDNKRIEESSLKLWTVGAPAYNAAEYEEEREVSQMDTSQGEAIGMAISPLETPEAAASQTEEPQLAIQHGELDTMPLG</sequence>
<proteinExistence type="predicted"/>
<feature type="region of interest" description="Disordered" evidence="1">
    <location>
        <begin position="354"/>
        <end position="394"/>
    </location>
</feature>
<reference evidence="2 3" key="1">
    <citation type="journal article" date="2023" name="PLoS ONE">
        <title>Cytospora paraplurivora sp. nov. isolated from orchards with fruit tree decline syndrome in Ontario, Canada.</title>
        <authorList>
            <person name="Ilyukhin E."/>
            <person name="Nguyen H.D.T."/>
            <person name="Castle A.J."/>
            <person name="Ellouze W."/>
        </authorList>
    </citation>
    <scope>NUCLEOTIDE SEQUENCE [LARGE SCALE GENOMIC DNA]</scope>
    <source>
        <strain evidence="2 3">FDS-564</strain>
    </source>
</reference>
<evidence type="ECO:0000313" key="3">
    <source>
        <dbReference type="Proteomes" id="UP001320245"/>
    </source>
</evidence>
<dbReference type="PANTHER" id="PTHR13211:SF0">
    <property type="entry name" value="TELOMERASE CAJAL BODY PROTEIN 1"/>
    <property type="match status" value="1"/>
</dbReference>
<feature type="compositionally biased region" description="Basic and acidic residues" evidence="1">
    <location>
        <begin position="40"/>
        <end position="49"/>
    </location>
</feature>
<dbReference type="InterPro" id="IPR051150">
    <property type="entry name" value="SWT21/TCAB1_mRNA_Telomere"/>
</dbReference>
<dbReference type="PANTHER" id="PTHR13211">
    <property type="entry name" value="TELOMERASE CAJAL BODY PROTEIN 1"/>
    <property type="match status" value="1"/>
</dbReference>
<protein>
    <submittedName>
        <fullName evidence="2">Uncharacterized protein</fullName>
    </submittedName>
</protein>
<keyword evidence="3" id="KW-1185">Reference proteome</keyword>
<accession>A0AAN9YDH3</accession>
<dbReference type="Proteomes" id="UP001320245">
    <property type="component" value="Unassembled WGS sequence"/>
</dbReference>
<name>A0AAN9YDH3_9PEZI</name>
<dbReference type="EMBL" id="JAJSPL020000041">
    <property type="protein sequence ID" value="KAK7734932.1"/>
    <property type="molecule type" value="Genomic_DNA"/>
</dbReference>
<dbReference type="SUPFAM" id="SSF50978">
    <property type="entry name" value="WD40 repeat-like"/>
    <property type="match status" value="1"/>
</dbReference>
<feature type="region of interest" description="Disordered" evidence="1">
    <location>
        <begin position="449"/>
        <end position="475"/>
    </location>
</feature>
<feature type="region of interest" description="Disordered" evidence="1">
    <location>
        <begin position="1"/>
        <end position="49"/>
    </location>
</feature>
<feature type="region of interest" description="Disordered" evidence="1">
    <location>
        <begin position="179"/>
        <end position="206"/>
    </location>
</feature>
<evidence type="ECO:0000256" key="1">
    <source>
        <dbReference type="SAM" id="MobiDB-lite"/>
    </source>
</evidence>
<feature type="compositionally biased region" description="Low complexity" evidence="1">
    <location>
        <begin position="380"/>
        <end position="389"/>
    </location>
</feature>
<comment type="caution">
    <text evidence="2">The sequence shown here is derived from an EMBL/GenBank/DDBJ whole genome shotgun (WGS) entry which is preliminary data.</text>
</comment>
<dbReference type="AlphaFoldDB" id="A0AAN9YDH3"/>